<keyword evidence="1" id="KW-0732">Signal</keyword>
<sequence>MLLLRNLLPGLALLTLTSEAFCTRSKRDHRVLTTRTFAVIKPEEADFNFDVGQGGVRLASESAIKITGTVKHNPGSAEPTVTDLIRYTSLSQVEDKYVQEVLSKIGAKIVGTGRGKEDYREPGETTDKIVIQSPSDAVRDALMGVGSAMEADKIVINFLGGDDLQVLEVLDAVQMMVLDLDIATKARVQFHSVAHSSVPMSSATITVVSLPEGVSLDELSGIEKAVTSGEVYFRDGHWWTTEEENINAAIA</sequence>
<gene>
    <name evidence="2" type="ORF">PTTT1_LOCUS46591</name>
</gene>
<proteinExistence type="predicted"/>
<reference evidence="2" key="1">
    <citation type="submission" date="2022-02" db="EMBL/GenBank/DDBJ databases">
        <authorList>
            <person name="Giguere J D."/>
        </authorList>
    </citation>
    <scope>NUCLEOTIDE SEQUENCE</scope>
    <source>
        <strain evidence="2">CCAP 1055/1</strain>
    </source>
</reference>
<accession>A0A8J9X959</accession>
<dbReference type="AlphaFoldDB" id="A0A8J9X959"/>
<evidence type="ECO:0000256" key="1">
    <source>
        <dbReference type="SAM" id="SignalP"/>
    </source>
</evidence>
<dbReference type="EMBL" id="OU594947">
    <property type="protein sequence ID" value="CAG9291012.1"/>
    <property type="molecule type" value="Genomic_DNA"/>
</dbReference>
<name>A0A8J9X959_PHATR</name>
<organism evidence="2">
    <name type="scientific">Phaeodactylum tricornutum</name>
    <name type="common">Diatom</name>
    <dbReference type="NCBI Taxonomy" id="2850"/>
    <lineage>
        <taxon>Eukaryota</taxon>
        <taxon>Sar</taxon>
        <taxon>Stramenopiles</taxon>
        <taxon>Ochrophyta</taxon>
        <taxon>Bacillariophyta</taxon>
        <taxon>Bacillariophyceae</taxon>
        <taxon>Bacillariophycidae</taxon>
        <taxon>Naviculales</taxon>
        <taxon>Phaeodactylaceae</taxon>
        <taxon>Phaeodactylum</taxon>
    </lineage>
</organism>
<feature type="chain" id="PRO_5035439944" evidence="1">
    <location>
        <begin position="23"/>
        <end position="251"/>
    </location>
</feature>
<feature type="signal peptide" evidence="1">
    <location>
        <begin position="1"/>
        <end position="22"/>
    </location>
</feature>
<dbReference type="Proteomes" id="UP000836788">
    <property type="component" value="Chromosome 6"/>
</dbReference>
<protein>
    <submittedName>
        <fullName evidence="2">Uncharacterized protein</fullName>
    </submittedName>
</protein>
<evidence type="ECO:0000313" key="2">
    <source>
        <dbReference type="EMBL" id="CAG9291012.1"/>
    </source>
</evidence>
<dbReference type="OMA" id="EAFCTRS"/>